<dbReference type="GO" id="GO:0016772">
    <property type="term" value="F:transferase activity, transferring phosphorus-containing groups"/>
    <property type="evidence" value="ECO:0007669"/>
    <property type="project" value="InterPro"/>
</dbReference>
<reference evidence="1" key="1">
    <citation type="submission" date="2020-11" db="EMBL/GenBank/DDBJ databases">
        <authorList>
            <person name="Tran Van P."/>
        </authorList>
    </citation>
    <scope>NUCLEOTIDE SEQUENCE</scope>
</reference>
<sequence>MLGKTLKVAAKRRMVAFVSDRTGLTAEIFGRSLLSQFPNSQLKQKTFAFVDTEEKALSVAQELDEYYGEYGLKPIVFSTVVEEESREAIKSSKACFIDLFNTFIEPLEETLGIESEHTLGLSQKAFGEKSYHKRLDAIDFSLSHDDGVRPDQLGEAELILIGVSRSGKTPTSLYMAMNFSLKVANYPLTDAELESDRLPAVLEPWKEKIAALTINGRTLSTIRQQRRPGSPYASLSVCQKELKAAMTIFQNSQLPVFDSTDISIEEIAGSIVKTLGLLSKSRA</sequence>
<dbReference type="PANTHER" id="PTHR31756">
    <property type="entry name" value="PYRUVATE, PHOSPHATE DIKINASE REGULATORY PROTEIN 1, CHLOROPLASTIC"/>
    <property type="match status" value="1"/>
</dbReference>
<dbReference type="OrthoDB" id="6419305at2759"/>
<gene>
    <name evidence="1" type="ORF">CTOB1V02_LOCUS13177</name>
</gene>
<evidence type="ECO:0000313" key="1">
    <source>
        <dbReference type="EMBL" id="CAD7235362.1"/>
    </source>
</evidence>
<dbReference type="GO" id="GO:0005524">
    <property type="term" value="F:ATP binding"/>
    <property type="evidence" value="ECO:0007669"/>
    <property type="project" value="InterPro"/>
</dbReference>
<organism evidence="1">
    <name type="scientific">Cyprideis torosa</name>
    <dbReference type="NCBI Taxonomy" id="163714"/>
    <lineage>
        <taxon>Eukaryota</taxon>
        <taxon>Metazoa</taxon>
        <taxon>Ecdysozoa</taxon>
        <taxon>Arthropoda</taxon>
        <taxon>Crustacea</taxon>
        <taxon>Oligostraca</taxon>
        <taxon>Ostracoda</taxon>
        <taxon>Podocopa</taxon>
        <taxon>Podocopida</taxon>
        <taxon>Cytherocopina</taxon>
        <taxon>Cytheroidea</taxon>
        <taxon>Cytherideidae</taxon>
        <taxon>Cyprideis</taxon>
    </lineage>
</organism>
<accession>A0A7R8WUV1</accession>
<proteinExistence type="predicted"/>
<dbReference type="NCBIfam" id="NF003742">
    <property type="entry name" value="PRK05339.1"/>
    <property type="match status" value="1"/>
</dbReference>
<dbReference type="EMBL" id="OB672371">
    <property type="protein sequence ID" value="CAD7235362.1"/>
    <property type="molecule type" value="Genomic_DNA"/>
</dbReference>
<protein>
    <submittedName>
        <fullName evidence="1">Uncharacterized protein</fullName>
    </submittedName>
</protein>
<dbReference type="AlphaFoldDB" id="A0A7R8WUV1"/>
<name>A0A7R8WUV1_9CRUS</name>
<dbReference type="Pfam" id="PF03618">
    <property type="entry name" value="Kinase-PPPase"/>
    <property type="match status" value="1"/>
</dbReference>
<dbReference type="InterPro" id="IPR005177">
    <property type="entry name" value="Kinase-pyrophosphorylase"/>
</dbReference>
<dbReference type="PANTHER" id="PTHR31756:SF3">
    <property type="entry name" value="PYRUVATE, PHOSPHATE DIKINASE REGULATORY PROTEIN 1, CHLOROPLASTIC"/>
    <property type="match status" value="1"/>
</dbReference>